<evidence type="ECO:0000256" key="1">
    <source>
        <dbReference type="SAM" id="MobiDB-lite"/>
    </source>
</evidence>
<dbReference type="PANTHER" id="PTHR34407">
    <property type="entry name" value="EXPRESSED PROTEIN"/>
    <property type="match status" value="1"/>
</dbReference>
<dbReference type="GeneID" id="87805766"/>
<proteinExistence type="predicted"/>
<protein>
    <recommendedName>
        <fullName evidence="4">SGNH hydrolase-type esterase domain-containing protein</fullName>
    </recommendedName>
</protein>
<evidence type="ECO:0000313" key="2">
    <source>
        <dbReference type="EMBL" id="WOO78981.1"/>
    </source>
</evidence>
<dbReference type="Proteomes" id="UP000827549">
    <property type="component" value="Chromosome 2"/>
</dbReference>
<dbReference type="EMBL" id="CP086715">
    <property type="protein sequence ID" value="WOO78981.1"/>
    <property type="molecule type" value="Genomic_DNA"/>
</dbReference>
<dbReference type="PANTHER" id="PTHR34407:SF1">
    <property type="entry name" value="SGNH HYDROLASE-TYPE ESTERASE DOMAIN-CONTAINING PROTEIN"/>
    <property type="match status" value="1"/>
</dbReference>
<gene>
    <name evidence="2" type="ORF">LOC62_02G002519</name>
</gene>
<evidence type="ECO:0000313" key="3">
    <source>
        <dbReference type="Proteomes" id="UP000827549"/>
    </source>
</evidence>
<dbReference type="AlphaFoldDB" id="A0AAF0Y6Z0"/>
<dbReference type="CDD" id="cd00229">
    <property type="entry name" value="SGNH_hydrolase"/>
    <property type="match status" value="1"/>
</dbReference>
<dbReference type="RefSeq" id="XP_062625013.1">
    <property type="nucleotide sequence ID" value="XM_062769029.1"/>
</dbReference>
<reference evidence="2" key="1">
    <citation type="submission" date="2023-10" db="EMBL/GenBank/DDBJ databases">
        <authorList>
            <person name="Noh H."/>
        </authorList>
    </citation>
    <scope>NUCLEOTIDE SEQUENCE</scope>
    <source>
        <strain evidence="2">DUCC4014</strain>
    </source>
</reference>
<dbReference type="SUPFAM" id="SSF52266">
    <property type="entry name" value="SGNH hydrolase"/>
    <property type="match status" value="1"/>
</dbReference>
<accession>A0AAF0Y6Z0</accession>
<sequence>MILFKSPRFTRLYCTFFLLLVLVLTLVGSRIDPARKRTGGALRVVADRVAQLSSRPWSRVGAGDTAEEAHRRAWELARATQYAGTGARVQRFLEKALRGEPFTVAAIGGSVSKGRGLTPPKSAQPEPEGEIHGATTLYSRENLHFLVFDWLNATFPHPNNRFVNGAQGGVGAGYFAWCFKEHIPTDVDLVLVELGINDLNHLRVIAKYELLVRSVLELDSAPAIINIETFTTLFHELISSSALHNDVLAYYDIPSLSIRDVLLPRLMADPDVQMPRWFRTGGDVSLGDDKVREWGGVPVDLMHISAKGHGLAAGLIINYLSTQLALVAPSTPKGLFGRFSAARLRKTLEHVYDIPDTWLTQSFDPTELPERRAPVCRSMNSAKLHNRVSGTDDVPENDQVRGLVLHPSSHGWEPWAWMEKHYLVARKPGALAVFDFVISAPLPATHDDDDDEVIEDPLDVYSAFEGTATRAASVRREMPTRLRLKDQVAARQEQPTRRSSTFRKAHNEGSSDGGTVAIGFQRSANYGLGSVHCWVDEDRTKGRRLDGWWEIKERNMGIVTEVATGLQPGRHRLQCELLADTLDPLKRHEFRLFAIVHN</sequence>
<feature type="region of interest" description="Disordered" evidence="1">
    <location>
        <begin position="485"/>
        <end position="516"/>
    </location>
</feature>
<name>A0AAF0Y6Z0_9TREE</name>
<evidence type="ECO:0008006" key="4">
    <source>
        <dbReference type="Google" id="ProtNLM"/>
    </source>
</evidence>
<organism evidence="2 3">
    <name type="scientific">Vanrija pseudolonga</name>
    <dbReference type="NCBI Taxonomy" id="143232"/>
    <lineage>
        <taxon>Eukaryota</taxon>
        <taxon>Fungi</taxon>
        <taxon>Dikarya</taxon>
        <taxon>Basidiomycota</taxon>
        <taxon>Agaricomycotina</taxon>
        <taxon>Tremellomycetes</taxon>
        <taxon>Trichosporonales</taxon>
        <taxon>Trichosporonaceae</taxon>
        <taxon>Vanrija</taxon>
    </lineage>
</organism>
<keyword evidence="3" id="KW-1185">Reference proteome</keyword>